<dbReference type="EMBL" id="AVOT02011499">
    <property type="protein sequence ID" value="MBW0492249.1"/>
    <property type="molecule type" value="Genomic_DNA"/>
</dbReference>
<sequence length="110" mass="12281">MYWKNGLITHDYSGIISSTSNEFSTAVGSFSPVDELKTPSLPSSAHISSIMPYQSLIASRNEVFKGIKDFGEDVAIYSLNLFQGDTELPPLSFDLSLEEQWDKEEEPEEV</sequence>
<proteinExistence type="predicted"/>
<gene>
    <name evidence="1" type="ORF">O181_031964</name>
</gene>
<accession>A0A9Q3H734</accession>
<protein>
    <submittedName>
        <fullName evidence="1">Uncharacterized protein</fullName>
    </submittedName>
</protein>
<reference evidence="1" key="1">
    <citation type="submission" date="2021-03" db="EMBL/GenBank/DDBJ databases">
        <title>Draft genome sequence of rust myrtle Austropuccinia psidii MF-1, a brazilian biotype.</title>
        <authorList>
            <person name="Quecine M.C."/>
            <person name="Pachon D.M.R."/>
            <person name="Bonatelli M.L."/>
            <person name="Correr F.H."/>
            <person name="Franceschini L.M."/>
            <person name="Leite T.F."/>
            <person name="Margarido G.R.A."/>
            <person name="Almeida C.A."/>
            <person name="Ferrarezi J.A."/>
            <person name="Labate C.A."/>
        </authorList>
    </citation>
    <scope>NUCLEOTIDE SEQUENCE</scope>
    <source>
        <strain evidence="1">MF-1</strain>
    </source>
</reference>
<dbReference type="AlphaFoldDB" id="A0A9Q3H734"/>
<evidence type="ECO:0000313" key="1">
    <source>
        <dbReference type="EMBL" id="MBW0492249.1"/>
    </source>
</evidence>
<organism evidence="1 2">
    <name type="scientific">Austropuccinia psidii MF-1</name>
    <dbReference type="NCBI Taxonomy" id="1389203"/>
    <lineage>
        <taxon>Eukaryota</taxon>
        <taxon>Fungi</taxon>
        <taxon>Dikarya</taxon>
        <taxon>Basidiomycota</taxon>
        <taxon>Pucciniomycotina</taxon>
        <taxon>Pucciniomycetes</taxon>
        <taxon>Pucciniales</taxon>
        <taxon>Sphaerophragmiaceae</taxon>
        <taxon>Austropuccinia</taxon>
    </lineage>
</organism>
<keyword evidence="2" id="KW-1185">Reference proteome</keyword>
<comment type="caution">
    <text evidence="1">The sequence shown here is derived from an EMBL/GenBank/DDBJ whole genome shotgun (WGS) entry which is preliminary data.</text>
</comment>
<name>A0A9Q3H734_9BASI</name>
<evidence type="ECO:0000313" key="2">
    <source>
        <dbReference type="Proteomes" id="UP000765509"/>
    </source>
</evidence>
<dbReference type="Proteomes" id="UP000765509">
    <property type="component" value="Unassembled WGS sequence"/>
</dbReference>